<comment type="caution">
    <text evidence="1">The sequence shown here is derived from an EMBL/GenBank/DDBJ whole genome shotgun (WGS) entry which is preliminary data.</text>
</comment>
<name>A0A9W8HUL0_9FUNG</name>
<dbReference type="Proteomes" id="UP001140094">
    <property type="component" value="Unassembled WGS sequence"/>
</dbReference>
<reference evidence="1" key="1">
    <citation type="submission" date="2022-07" db="EMBL/GenBank/DDBJ databases">
        <title>Phylogenomic reconstructions and comparative analyses of Kickxellomycotina fungi.</title>
        <authorList>
            <person name="Reynolds N.K."/>
            <person name="Stajich J.E."/>
            <person name="Barry K."/>
            <person name="Grigoriev I.V."/>
            <person name="Crous P."/>
            <person name="Smith M.E."/>
        </authorList>
    </citation>
    <scope>NUCLEOTIDE SEQUENCE</scope>
    <source>
        <strain evidence="1">NRRL 1565</strain>
    </source>
</reference>
<gene>
    <name evidence="1" type="ORF">H4R20_005262</name>
</gene>
<evidence type="ECO:0000313" key="1">
    <source>
        <dbReference type="EMBL" id="KAJ2797219.1"/>
    </source>
</evidence>
<accession>A0A9W8HUL0</accession>
<protein>
    <submittedName>
        <fullName evidence="1">Uncharacterized protein</fullName>
    </submittedName>
</protein>
<keyword evidence="2" id="KW-1185">Reference proteome</keyword>
<proteinExistence type="predicted"/>
<dbReference type="EMBL" id="JANBUO010001686">
    <property type="protein sequence ID" value="KAJ2797219.1"/>
    <property type="molecule type" value="Genomic_DNA"/>
</dbReference>
<sequence>MKYHTDTESLCSLDTRFSIDSADSRACLLRSPSSSSDDGTKSSGEFSMMIKEPPNAALADDRVDYMCRQADLEHILARQARTHEPSMAAQRVVLSTAKRRNMQMAELTAKVGRMGRLRFANQDCSPLRDRRASEMEGFFDKLDRLAVDKLASGQRYMHRPQPLVL</sequence>
<evidence type="ECO:0000313" key="2">
    <source>
        <dbReference type="Proteomes" id="UP001140094"/>
    </source>
</evidence>
<dbReference type="AlphaFoldDB" id="A0A9W8HUL0"/>
<dbReference type="OrthoDB" id="66510at2759"/>
<organism evidence="1 2">
    <name type="scientific">Coemansia guatemalensis</name>
    <dbReference type="NCBI Taxonomy" id="2761395"/>
    <lineage>
        <taxon>Eukaryota</taxon>
        <taxon>Fungi</taxon>
        <taxon>Fungi incertae sedis</taxon>
        <taxon>Zoopagomycota</taxon>
        <taxon>Kickxellomycotina</taxon>
        <taxon>Kickxellomycetes</taxon>
        <taxon>Kickxellales</taxon>
        <taxon>Kickxellaceae</taxon>
        <taxon>Coemansia</taxon>
    </lineage>
</organism>